<dbReference type="Gene3D" id="1.20.58.80">
    <property type="entry name" value="Phosphotransferase system, lactose/cellobiose-type IIA subunit"/>
    <property type="match status" value="1"/>
</dbReference>
<dbReference type="InterPro" id="IPR033393">
    <property type="entry name" value="NRBF2_MIT"/>
</dbReference>
<dbReference type="PANTHER" id="PTHR14964:SF2">
    <property type="entry name" value="NUCLEAR RECEPTOR-BINDING FACTOR 2"/>
    <property type="match status" value="1"/>
</dbReference>
<sequence>IEVMDRPLNLAHQQSRKADLSLASGKYEEAILCHQQVTEYLSEAMKARNAPVQVEEKRPGLAIDHGYCEVLHTAEELTGAEEVAGGRN</sequence>
<dbReference type="AlphaFoldDB" id="A0A4X2KH29"/>
<evidence type="ECO:0000313" key="3">
    <source>
        <dbReference type="Proteomes" id="UP000314987"/>
    </source>
</evidence>
<dbReference type="PANTHER" id="PTHR14964">
    <property type="entry name" value="NUCLEAR RECEPTOR BINDING FACTOR 2"/>
    <property type="match status" value="1"/>
</dbReference>
<dbReference type="Pfam" id="PF17169">
    <property type="entry name" value="NRBF2_MIT"/>
    <property type="match status" value="1"/>
</dbReference>
<accession>A0A4X2KH29</accession>
<protein>
    <recommendedName>
        <fullName evidence="1">Nuclear receptor-binding factor 2 MIT domain-containing protein</fullName>
    </recommendedName>
</protein>
<keyword evidence="3" id="KW-1185">Reference proteome</keyword>
<reference evidence="2" key="2">
    <citation type="submission" date="2025-08" db="UniProtKB">
        <authorList>
            <consortium name="Ensembl"/>
        </authorList>
    </citation>
    <scope>IDENTIFICATION</scope>
</reference>
<dbReference type="SUPFAM" id="SSF140361">
    <property type="entry name" value="MIT domain-like"/>
    <property type="match status" value="1"/>
</dbReference>
<dbReference type="GeneTree" id="ENSGT01140000285625"/>
<organism evidence="2 3">
    <name type="scientific">Vombatus ursinus</name>
    <name type="common">Common wombat</name>
    <dbReference type="NCBI Taxonomy" id="29139"/>
    <lineage>
        <taxon>Eukaryota</taxon>
        <taxon>Metazoa</taxon>
        <taxon>Chordata</taxon>
        <taxon>Craniata</taxon>
        <taxon>Vertebrata</taxon>
        <taxon>Euteleostomi</taxon>
        <taxon>Mammalia</taxon>
        <taxon>Metatheria</taxon>
        <taxon>Diprotodontia</taxon>
        <taxon>Vombatidae</taxon>
        <taxon>Vombatus</taxon>
    </lineage>
</organism>
<name>A0A4X2KH29_VOMUR</name>
<evidence type="ECO:0000313" key="2">
    <source>
        <dbReference type="Ensembl" id="ENSVURP00010008580.1"/>
    </source>
</evidence>
<proteinExistence type="predicted"/>
<reference evidence="2" key="3">
    <citation type="submission" date="2025-09" db="UniProtKB">
        <authorList>
            <consortium name="Ensembl"/>
        </authorList>
    </citation>
    <scope>IDENTIFICATION</scope>
</reference>
<dbReference type="STRING" id="29139.ENSVURP00010008580"/>
<reference evidence="3" key="1">
    <citation type="submission" date="2018-12" db="EMBL/GenBank/DDBJ databases">
        <authorList>
            <person name="Yazar S."/>
        </authorList>
    </citation>
    <scope>NUCLEOTIDE SEQUENCE [LARGE SCALE GENOMIC DNA]</scope>
</reference>
<evidence type="ECO:0000259" key="1">
    <source>
        <dbReference type="Pfam" id="PF17169"/>
    </source>
</evidence>
<dbReference type="Proteomes" id="UP000314987">
    <property type="component" value="Unassembled WGS sequence"/>
</dbReference>
<feature type="domain" description="Nuclear receptor-binding factor 2 MIT" evidence="1">
    <location>
        <begin position="4"/>
        <end position="48"/>
    </location>
</feature>
<dbReference type="Ensembl" id="ENSVURT00010009743.1">
    <property type="protein sequence ID" value="ENSVURP00010008580.1"/>
    <property type="gene ID" value="ENSVURG00010006661.1"/>
</dbReference>
<dbReference type="InterPro" id="IPR039679">
    <property type="entry name" value="NRBF2"/>
</dbReference>
<dbReference type="GO" id="GO:0006914">
    <property type="term" value="P:autophagy"/>
    <property type="evidence" value="ECO:0007669"/>
    <property type="project" value="InterPro"/>
</dbReference>